<dbReference type="RefSeq" id="WP_084443310.1">
    <property type="nucleotide sequence ID" value="NZ_FWWW01000026.1"/>
</dbReference>
<reference evidence="2 3" key="1">
    <citation type="submission" date="2017-04" db="EMBL/GenBank/DDBJ databases">
        <authorList>
            <person name="Afonso C.L."/>
            <person name="Miller P.J."/>
            <person name="Scott M.A."/>
            <person name="Spackman E."/>
            <person name="Goraichik I."/>
            <person name="Dimitrov K.M."/>
            <person name="Suarez D.L."/>
            <person name="Swayne D.E."/>
        </authorList>
    </citation>
    <scope>NUCLEOTIDE SEQUENCE [LARGE SCALE GENOMIC DNA]</scope>
    <source>
        <strain evidence="2 3">DSM 11622</strain>
    </source>
</reference>
<dbReference type="STRING" id="645990.SAMN00120144_3619"/>
<sequence length="185" mass="20417">MKAPTLFLLASLLLATSCGQDAASKEAEARVVASIQQTLGNTNTSYVNVVHSWYQSDVPNLIKLHPKTESIYQTHAAILQEVATNEPKLVKHALVTADQAKGIHSMYQKLVDESAANVQELSALATSKTSMSEAEQLNYVNTLAAKQTHQLDLIRYYGKKTAGTLAKKEREETTKRLMMQEFGHE</sequence>
<evidence type="ECO:0000313" key="2">
    <source>
        <dbReference type="EMBL" id="SMB80951.1"/>
    </source>
</evidence>
<dbReference type="AlphaFoldDB" id="A0A1W1UJI1"/>
<proteinExistence type="predicted"/>
<evidence type="ECO:0008006" key="4">
    <source>
        <dbReference type="Google" id="ProtNLM"/>
    </source>
</evidence>
<organism evidence="2 3">
    <name type="scientific">Hymenobacter roseosalivarius DSM 11622</name>
    <dbReference type="NCBI Taxonomy" id="645990"/>
    <lineage>
        <taxon>Bacteria</taxon>
        <taxon>Pseudomonadati</taxon>
        <taxon>Bacteroidota</taxon>
        <taxon>Cytophagia</taxon>
        <taxon>Cytophagales</taxon>
        <taxon>Hymenobacteraceae</taxon>
        <taxon>Hymenobacter</taxon>
    </lineage>
</organism>
<evidence type="ECO:0000256" key="1">
    <source>
        <dbReference type="SAM" id="SignalP"/>
    </source>
</evidence>
<evidence type="ECO:0000313" key="3">
    <source>
        <dbReference type="Proteomes" id="UP000192266"/>
    </source>
</evidence>
<keyword evidence="1" id="KW-0732">Signal</keyword>
<dbReference type="OrthoDB" id="877437at2"/>
<feature type="chain" id="PRO_5012935640" description="DUF4142 domain-containing protein" evidence="1">
    <location>
        <begin position="23"/>
        <end position="185"/>
    </location>
</feature>
<dbReference type="EMBL" id="FWWW01000026">
    <property type="protein sequence ID" value="SMB80951.1"/>
    <property type="molecule type" value="Genomic_DNA"/>
</dbReference>
<name>A0A1W1UJI1_9BACT</name>
<dbReference type="Proteomes" id="UP000192266">
    <property type="component" value="Unassembled WGS sequence"/>
</dbReference>
<protein>
    <recommendedName>
        <fullName evidence="4">DUF4142 domain-containing protein</fullName>
    </recommendedName>
</protein>
<feature type="signal peptide" evidence="1">
    <location>
        <begin position="1"/>
        <end position="22"/>
    </location>
</feature>
<accession>A0A1W1UJI1</accession>
<keyword evidence="3" id="KW-1185">Reference proteome</keyword>
<gene>
    <name evidence="2" type="ORF">SAMN00120144_3619</name>
</gene>
<dbReference type="PROSITE" id="PS51257">
    <property type="entry name" value="PROKAR_LIPOPROTEIN"/>
    <property type="match status" value="1"/>
</dbReference>